<reference evidence="2 3" key="1">
    <citation type="submission" date="2019-04" db="EMBL/GenBank/DDBJ databases">
        <title>Microbes associate with the intestines of laboratory mice.</title>
        <authorList>
            <person name="Navarre W."/>
            <person name="Wong E."/>
            <person name="Huang K."/>
            <person name="Tropini C."/>
            <person name="Ng K."/>
            <person name="Yu B."/>
        </authorList>
    </citation>
    <scope>NUCLEOTIDE SEQUENCE [LARGE SCALE GENOMIC DNA]</scope>
    <source>
        <strain evidence="2 3">NM06_A21</strain>
    </source>
</reference>
<accession>A0A4V3RU99</accession>
<sequence>MEKKQIVTVYQDVKNILYDVRNKAYITGNSRKASGAANYEAGSKMQASEDTEEDDQLKRSLTTYFTGLKSKLGEYLDEDTTTTNNLITQIIEDEGILKLAFRLPTNYNNASADALGAGIHAYLVDMVLADWFTITNPTDVKSYIDHATVQLEDVKAALYKRSRPTRPTRPKFPKPEEETPSNP</sequence>
<feature type="compositionally biased region" description="Basic residues" evidence="1">
    <location>
        <begin position="160"/>
        <end position="172"/>
    </location>
</feature>
<proteinExistence type="predicted"/>
<feature type="region of interest" description="Disordered" evidence="1">
    <location>
        <begin position="160"/>
        <end position="183"/>
    </location>
</feature>
<protein>
    <submittedName>
        <fullName evidence="2">Uncharacterized protein</fullName>
    </submittedName>
</protein>
<evidence type="ECO:0000313" key="3">
    <source>
        <dbReference type="Proteomes" id="UP000306630"/>
    </source>
</evidence>
<dbReference type="AlphaFoldDB" id="A0A4V3RU99"/>
<dbReference type="RefSeq" id="WP_135993219.1">
    <property type="nucleotide sequence ID" value="NZ_SRYD01000025.1"/>
</dbReference>
<comment type="caution">
    <text evidence="2">The sequence shown here is derived from an EMBL/GenBank/DDBJ whole genome shotgun (WGS) entry which is preliminary data.</text>
</comment>
<dbReference type="EMBL" id="SRYD01000025">
    <property type="protein sequence ID" value="TGY74099.1"/>
    <property type="molecule type" value="Genomic_DNA"/>
</dbReference>
<gene>
    <name evidence="2" type="ORF">E5333_07435</name>
</gene>
<dbReference type="Proteomes" id="UP000306630">
    <property type="component" value="Unassembled WGS sequence"/>
</dbReference>
<organism evidence="2 3">
    <name type="scientific">Muribaculum intestinale</name>
    <dbReference type="NCBI Taxonomy" id="1796646"/>
    <lineage>
        <taxon>Bacteria</taxon>
        <taxon>Pseudomonadati</taxon>
        <taxon>Bacteroidota</taxon>
        <taxon>Bacteroidia</taxon>
        <taxon>Bacteroidales</taxon>
        <taxon>Muribaculaceae</taxon>
        <taxon>Muribaculum</taxon>
    </lineage>
</organism>
<evidence type="ECO:0000313" key="2">
    <source>
        <dbReference type="EMBL" id="TGY74099.1"/>
    </source>
</evidence>
<evidence type="ECO:0000256" key="1">
    <source>
        <dbReference type="SAM" id="MobiDB-lite"/>
    </source>
</evidence>
<name>A0A4V3RU99_9BACT</name>